<dbReference type="InterPro" id="IPR029058">
    <property type="entry name" value="AB_hydrolase_fold"/>
</dbReference>
<dbReference type="GO" id="GO:0016405">
    <property type="term" value="F:CoA-ligase activity"/>
    <property type="evidence" value="ECO:0007669"/>
    <property type="project" value="TreeGrafter"/>
</dbReference>
<dbReference type="FunFam" id="3.40.50.12780:FF:000003">
    <property type="entry name" value="Long-chain-fatty-acid--CoA ligase FadD"/>
    <property type="match status" value="1"/>
</dbReference>
<evidence type="ECO:0000256" key="3">
    <source>
        <dbReference type="SAM" id="MobiDB-lite"/>
    </source>
</evidence>
<comment type="caution">
    <text evidence="6">The sequence shown here is derived from an EMBL/GenBank/DDBJ whole genome shotgun (WGS) entry which is preliminary data.</text>
</comment>
<gene>
    <name evidence="6" type="primary">4CL</name>
    <name evidence="6" type="ORF">SNEC2469_LOCUS81</name>
</gene>
<proteinExistence type="inferred from homology"/>
<dbReference type="InterPro" id="IPR000073">
    <property type="entry name" value="AB_hydrolase_1"/>
</dbReference>
<feature type="region of interest" description="Disordered" evidence="3">
    <location>
        <begin position="327"/>
        <end position="366"/>
    </location>
</feature>
<protein>
    <submittedName>
        <fullName evidence="6">4CL protein</fullName>
    </submittedName>
</protein>
<keyword evidence="7" id="KW-1185">Reference proteome</keyword>
<dbReference type="Proteomes" id="UP000601435">
    <property type="component" value="Unassembled WGS sequence"/>
</dbReference>
<dbReference type="SUPFAM" id="SSF53474">
    <property type="entry name" value="alpha/beta-Hydrolases"/>
    <property type="match status" value="1"/>
</dbReference>
<name>A0A812IPH4_9DINO</name>
<dbReference type="EMBL" id="CAJNJA010000001">
    <property type="protein sequence ID" value="CAE7149119.1"/>
    <property type="molecule type" value="Genomic_DNA"/>
</dbReference>
<dbReference type="Pfam" id="PF00501">
    <property type="entry name" value="AMP-binding"/>
    <property type="match status" value="1"/>
</dbReference>
<dbReference type="Gene3D" id="2.30.38.10">
    <property type="entry name" value="Luciferase, Domain 3"/>
    <property type="match status" value="1"/>
</dbReference>
<dbReference type="PANTHER" id="PTHR24096:SF149">
    <property type="entry name" value="AMP-BINDING DOMAIN-CONTAINING PROTEIN-RELATED"/>
    <property type="match status" value="1"/>
</dbReference>
<evidence type="ECO:0000313" key="7">
    <source>
        <dbReference type="Proteomes" id="UP000601435"/>
    </source>
</evidence>
<feature type="compositionally biased region" description="Polar residues" evidence="3">
    <location>
        <begin position="342"/>
        <end position="351"/>
    </location>
</feature>
<organism evidence="6 7">
    <name type="scientific">Symbiodinium necroappetens</name>
    <dbReference type="NCBI Taxonomy" id="1628268"/>
    <lineage>
        <taxon>Eukaryota</taxon>
        <taxon>Sar</taxon>
        <taxon>Alveolata</taxon>
        <taxon>Dinophyceae</taxon>
        <taxon>Suessiales</taxon>
        <taxon>Symbiodiniaceae</taxon>
        <taxon>Symbiodinium</taxon>
    </lineage>
</organism>
<evidence type="ECO:0000256" key="1">
    <source>
        <dbReference type="ARBA" id="ARBA00006432"/>
    </source>
</evidence>
<dbReference type="Pfam" id="PF00561">
    <property type="entry name" value="Abhydrolase_1"/>
    <property type="match status" value="1"/>
</dbReference>
<accession>A0A812IPH4</accession>
<dbReference type="InterPro" id="IPR000873">
    <property type="entry name" value="AMP-dep_synth/lig_dom"/>
</dbReference>
<sequence length="796" mass="86119">MPQIIHSSPLPDVDIPDVTITAHVLRRAEQLANQVAIRDTAGTSVYTFAELSDAIFSLAGGMAARGVAPGSVVGLMAPNLPEYAVVFHGVAVAGAAVSTINPTYGPQEVRHQLNDSGASILVTVPMFAETALAAVEGTQVSEVIVIGDAVPGTTSLVDVFGAPIEQVPVDVATHTVVLPYSSGTTGLPKGVMLSHRNLVANIEQCKHAIRYKDNEVALAALPFFHIYGMQVLMNGLLSNGVTTVTMPRFDMVEALQAVQDLKITRFFAVPPIVLGLANAPIVDDYDTSSIKQVFSGAAPLGAELAAQAAARLGCEVVQGFGMTELSPVSHSTPEGDYRPGTSGVTISNTESRIVDPDTGEDQPVGERGELWVRGPQVMTGYLNNPTATAETIDSDGWLHTGDIAIIDEHGHMSIVDRMKELIKFKGFQVAPAELEALLITHPKVADVALIGIPDDEAGKHPMSSIIKTGSFSSPRHTTGYLHAGNPADPAVIFVHGWPELSLSWRHQLPVVASLGYYAVAPDMRGYGRSSLYDRHEDYALRESVQDMLELLEGLGKTQAVWVGHDWGSPVVWSLARHHPDKCAAVANLCVPYDTLEHGWDGFLPHVDRGIYPLAQYPAGQWEYMRFYEEHFDDATATFDSAPDKVAKALFRAGGPDNLGVPSVTALVRQQNGWFDGGEVPDVPRDDSVISEEELQTYAHHLRENSFFGPDSWYMNHAANAIFTAQAVNSHLEMPVLFLHGRYDTTCETMTSTLAEPMRAKCSRLTEHVVDSGHWMAQEQPDVVNARLVEWLRDSLA</sequence>
<keyword evidence="2" id="KW-0436">Ligase</keyword>
<dbReference type="Gene3D" id="3.40.50.1820">
    <property type="entry name" value="alpha/beta hydrolase"/>
    <property type="match status" value="1"/>
</dbReference>
<dbReference type="PRINTS" id="PR00412">
    <property type="entry name" value="EPOXHYDRLASE"/>
</dbReference>
<feature type="domain" description="AB hydrolase-1" evidence="5">
    <location>
        <begin position="489"/>
        <end position="775"/>
    </location>
</feature>
<feature type="domain" description="AMP-dependent synthetase/ligase" evidence="4">
    <location>
        <begin position="26"/>
        <end position="382"/>
    </location>
</feature>
<comment type="similarity">
    <text evidence="1">Belongs to the ATP-dependent AMP-binding enzyme family.</text>
</comment>
<dbReference type="SUPFAM" id="SSF56801">
    <property type="entry name" value="Acetyl-CoA synthetase-like"/>
    <property type="match status" value="1"/>
</dbReference>
<evidence type="ECO:0000259" key="5">
    <source>
        <dbReference type="Pfam" id="PF00561"/>
    </source>
</evidence>
<dbReference type="PROSITE" id="PS00455">
    <property type="entry name" value="AMP_BINDING"/>
    <property type="match status" value="1"/>
</dbReference>
<evidence type="ECO:0000256" key="2">
    <source>
        <dbReference type="ARBA" id="ARBA00022598"/>
    </source>
</evidence>
<dbReference type="OrthoDB" id="16262at2759"/>
<dbReference type="AlphaFoldDB" id="A0A812IPH4"/>
<reference evidence="6" key="1">
    <citation type="submission" date="2021-02" db="EMBL/GenBank/DDBJ databases">
        <authorList>
            <person name="Dougan E. K."/>
            <person name="Rhodes N."/>
            <person name="Thang M."/>
            <person name="Chan C."/>
        </authorList>
    </citation>
    <scope>NUCLEOTIDE SEQUENCE</scope>
</reference>
<dbReference type="InterPro" id="IPR020845">
    <property type="entry name" value="AMP-binding_CS"/>
</dbReference>
<dbReference type="Gene3D" id="3.40.50.980">
    <property type="match status" value="2"/>
</dbReference>
<evidence type="ECO:0000313" key="6">
    <source>
        <dbReference type="EMBL" id="CAE7149119.1"/>
    </source>
</evidence>
<dbReference type="InterPro" id="IPR000639">
    <property type="entry name" value="Epox_hydrolase-like"/>
</dbReference>
<dbReference type="PANTHER" id="PTHR24096">
    <property type="entry name" value="LONG-CHAIN-FATTY-ACID--COA LIGASE"/>
    <property type="match status" value="1"/>
</dbReference>
<evidence type="ECO:0000259" key="4">
    <source>
        <dbReference type="Pfam" id="PF00501"/>
    </source>
</evidence>